<dbReference type="EMBL" id="JACATZ010000001">
    <property type="protein sequence ID" value="NWJ46750.1"/>
    <property type="molecule type" value="Genomic_DNA"/>
</dbReference>
<evidence type="ECO:0000313" key="4">
    <source>
        <dbReference type="EMBL" id="WJW69988.1"/>
    </source>
</evidence>
<accession>A0A8T7M3T5</accession>
<keyword evidence="1" id="KW-0804">Transcription</keyword>
<dbReference type="SUPFAM" id="SSF52540">
    <property type="entry name" value="P-loop containing nucleoside triphosphate hydrolases"/>
    <property type="match status" value="1"/>
</dbReference>
<dbReference type="RefSeq" id="WP_341471872.1">
    <property type="nucleotide sequence ID" value="NZ_CP128401.1"/>
</dbReference>
<keyword evidence="6" id="KW-1185">Reference proteome</keyword>
<evidence type="ECO:0000313" key="5">
    <source>
        <dbReference type="Proteomes" id="UP000521676"/>
    </source>
</evidence>
<organism evidence="3 5">
    <name type="scientific">Candidatus Chlorohelix allophototropha</name>
    <dbReference type="NCBI Taxonomy" id="3003348"/>
    <lineage>
        <taxon>Bacteria</taxon>
        <taxon>Bacillati</taxon>
        <taxon>Chloroflexota</taxon>
        <taxon>Chloroflexia</taxon>
        <taxon>Candidatus Chloroheliales</taxon>
        <taxon>Candidatus Chloroheliaceae</taxon>
        <taxon>Candidatus Chlorohelix</taxon>
    </lineage>
</organism>
<evidence type="ECO:0000256" key="1">
    <source>
        <dbReference type="ARBA" id="ARBA00023163"/>
    </source>
</evidence>
<evidence type="ECO:0000313" key="3">
    <source>
        <dbReference type="EMBL" id="NWJ46750.1"/>
    </source>
</evidence>
<dbReference type="InterPro" id="IPR007759">
    <property type="entry name" value="Asxl_HARE-HTH"/>
</dbReference>
<reference evidence="3 5" key="1">
    <citation type="submission" date="2020-06" db="EMBL/GenBank/DDBJ databases">
        <title>Anoxygenic phototrophic Chloroflexota member uses a Type I reaction center.</title>
        <authorList>
            <person name="Tsuji J.M."/>
            <person name="Shaw N.A."/>
            <person name="Nagashima S."/>
            <person name="Venkiteswaran J."/>
            <person name="Schiff S.L."/>
            <person name="Hanada S."/>
            <person name="Tank M."/>
            <person name="Neufeld J.D."/>
        </authorList>
    </citation>
    <scope>NUCLEOTIDE SEQUENCE [LARGE SCALE GENOMIC DNA]</scope>
    <source>
        <strain evidence="3">L227-S17</strain>
    </source>
</reference>
<name>A0A8T7M3T5_9CHLR</name>
<geneLocation type="plasmid" evidence="4 6">
    <name>unnamed1</name>
</geneLocation>
<dbReference type="GO" id="GO:0006355">
    <property type="term" value="P:regulation of DNA-templated transcription"/>
    <property type="evidence" value="ECO:0007669"/>
    <property type="project" value="InterPro"/>
</dbReference>
<dbReference type="Proteomes" id="UP001431572">
    <property type="component" value="Plasmid unnamed1"/>
</dbReference>
<proteinExistence type="predicted"/>
<keyword evidence="4" id="KW-0614">Plasmid</keyword>
<feature type="domain" description="HTH HARE-type" evidence="2">
    <location>
        <begin position="755"/>
        <end position="821"/>
    </location>
</feature>
<dbReference type="InterPro" id="IPR002740">
    <property type="entry name" value="EVE_domain"/>
</dbReference>
<dbReference type="Gene3D" id="3.40.50.300">
    <property type="entry name" value="P-loop containing nucleotide triphosphate hydrolases"/>
    <property type="match status" value="1"/>
</dbReference>
<sequence length="1293" mass="146243">MAKGVDIYTFIDEDEAIEYLHGKGFTVLQNASEKTQDSTWLFQSNPDIYDLVGALKKLTEMTWVVRQYAGSIYSGDTVYLWESGTNAGVVAIATVISSPQEMEQDELEESFYKDISGFEGKQLRVRLHIEKILPERIKKSALQADPILKGFYFLKFPQGTNFKLTPKQAAALKALVSSTPVTEEYTSGKSLIERLANASRATEETKVEPEASQAKPVGEADLIEQLKATFEEFRADPLTSLRIKVRRKRAAQLRQALATSGRVDVINFFNHEVWVFEDDTRLGDVSIKGTIFGNKALEPARIAELEEALESDKLTLRGNYIWGSGARVYGSTMVRQEDGTDSRAENIGQALRILLSTGALTPLEKAEGILKIKGFGQNITTGLLMVFYPDEFAIYNTISQETMRLLGYRTNTLPIFQEESRKLKQLLGAEDFLEQDWFLYCLTHELDGEIESLKELRQLLEVNPDDALEEEDDDGAVLSLREWQQSIVTGPAFIERLVKGFPEWLTTTFGETITLKPRPRQRLSILISGRIQFILAFNKKNGLYVQIHKPSSEILNLLKQDLSKPETLMTFGDNPDIYRFIIYNAKDYELLQKITSLLANNRLELWPPQPLDGAAFVVIHGSDFESQKYGESYTFTKKAAGDSKELIEAIKKIEQTPVYLIIYRPGPKYAFTAWAKVNKVSEELTEQTDEVEYKLSLQQFEFPEALNLQDAANPLRKQIEWLGGTLVQAFNFHSIRKISNEDFSNIIKAARGEKIAMNDAAFTILNEMESKTSSLRDILDKAKERGLLDKQVTATELASALLRDNTRFIKLGSDNWKILEARSIDSKPPVQVAFAIYKLGNGAKLQEYYLTTSNFKLGYQPDPALTIAPGVSLLLASPDGSILPLQAKVTAINAGSLEVEAQKHFNRAVSQAEVAQIIGQPLEQQLLDLTQAKYEEIARRMGNKRMEEPLLLDYVVRYITNSGYYFDKETIYNYHICLKTRPFVILAGLSGTGKSKLAQLYAQALGSTVENGRYLRLAVRPGWNDDRYLLGYLNTLTGEYETEPAVDFLLQAAADPTNLYFMCLDEMNLAHVEHYFSQFLSALEEDKPENRIIPLIGKSAWKRLVAQHGHDKLAVSQQVSIPANLLFIGTINVDETTQMLSDKVIDRANTIEFFEVDLDKIPEPKALPELVDLSSVGWSSYQSRQLDKTYHDQIIEIGKILNKADLGLGYRVLKDIELYLSNSKGLLGAKVAFDLQMKQRILPRVRGSDTETTRKLLEELINFTKQQQLPRSQKRLEEMQRRLKRDGYTGFWR</sequence>
<reference evidence="4" key="2">
    <citation type="journal article" date="2024" name="Nature">
        <title>Anoxygenic phototroph of the Chloroflexota uses a type I reaction centre.</title>
        <authorList>
            <person name="Tsuji J.M."/>
            <person name="Shaw N.A."/>
            <person name="Nagashima S."/>
            <person name="Venkiteswaran J.J."/>
            <person name="Schiff S.L."/>
            <person name="Watanabe T."/>
            <person name="Fukui M."/>
            <person name="Hanada S."/>
            <person name="Tank M."/>
            <person name="Neufeld J.D."/>
        </authorList>
    </citation>
    <scope>NUCLEOTIDE SEQUENCE</scope>
    <source>
        <strain evidence="4">L227-S17</strain>
        <plasmid evidence="4 6">unnamed1</plasmid>
    </source>
</reference>
<protein>
    <submittedName>
        <fullName evidence="3">EVE domain-containing protein</fullName>
    </submittedName>
</protein>
<dbReference type="Gene3D" id="3.10.590.10">
    <property type="entry name" value="ph1033 like domains"/>
    <property type="match status" value="1"/>
</dbReference>
<dbReference type="Pfam" id="PF01878">
    <property type="entry name" value="EVE"/>
    <property type="match status" value="1"/>
</dbReference>
<dbReference type="Proteomes" id="UP000521676">
    <property type="component" value="Unassembled WGS sequence"/>
</dbReference>
<evidence type="ECO:0000259" key="2">
    <source>
        <dbReference type="PROSITE" id="PS51913"/>
    </source>
</evidence>
<evidence type="ECO:0000313" key="6">
    <source>
        <dbReference type="Proteomes" id="UP001431572"/>
    </source>
</evidence>
<dbReference type="PROSITE" id="PS51913">
    <property type="entry name" value="HTH_HARE"/>
    <property type="match status" value="1"/>
</dbReference>
<dbReference type="InterPro" id="IPR027417">
    <property type="entry name" value="P-loop_NTPase"/>
</dbReference>
<dbReference type="EMBL" id="CP128401">
    <property type="protein sequence ID" value="WJW69988.1"/>
    <property type="molecule type" value="Genomic_DNA"/>
</dbReference>
<dbReference type="SUPFAM" id="SSF88697">
    <property type="entry name" value="PUA domain-like"/>
    <property type="match status" value="1"/>
</dbReference>
<gene>
    <name evidence="3" type="ORF">HXX08_12795</name>
    <name evidence="4" type="ORF">OZ401_004789</name>
</gene>
<dbReference type="InterPro" id="IPR015947">
    <property type="entry name" value="PUA-like_sf"/>
</dbReference>